<evidence type="ECO:0000313" key="2">
    <source>
        <dbReference type="EMBL" id="KAB1222094.1"/>
    </source>
</evidence>
<feature type="region of interest" description="Disordered" evidence="1">
    <location>
        <begin position="28"/>
        <end position="71"/>
    </location>
</feature>
<keyword evidence="3" id="KW-1185">Reference proteome</keyword>
<reference evidence="2 3" key="1">
    <citation type="journal article" date="2019" name="Plant Biotechnol. J.">
        <title>The red bayberry genome and genetic basis of sex determination.</title>
        <authorList>
            <person name="Jia H.M."/>
            <person name="Jia H.J."/>
            <person name="Cai Q.L."/>
            <person name="Wang Y."/>
            <person name="Zhao H.B."/>
            <person name="Yang W.F."/>
            <person name="Wang G.Y."/>
            <person name="Li Y.H."/>
            <person name="Zhan D.L."/>
            <person name="Shen Y.T."/>
            <person name="Niu Q.F."/>
            <person name="Chang L."/>
            <person name="Qiu J."/>
            <person name="Zhao L."/>
            <person name="Xie H.B."/>
            <person name="Fu W.Y."/>
            <person name="Jin J."/>
            <person name="Li X.W."/>
            <person name="Jiao Y."/>
            <person name="Zhou C.C."/>
            <person name="Tu T."/>
            <person name="Chai C.Y."/>
            <person name="Gao J.L."/>
            <person name="Fan L.J."/>
            <person name="van de Weg E."/>
            <person name="Wang J.Y."/>
            <person name="Gao Z.S."/>
        </authorList>
    </citation>
    <scope>NUCLEOTIDE SEQUENCE [LARGE SCALE GENOMIC DNA]</scope>
    <source>
        <tissue evidence="2">Leaves</tissue>
    </source>
</reference>
<dbReference type="EMBL" id="RXIC02000020">
    <property type="protein sequence ID" value="KAB1222094.1"/>
    <property type="molecule type" value="Genomic_DNA"/>
</dbReference>
<sequence length="71" mass="7895">MARSRWFGGFLVATLSTVELSNFRRSSLHPSGVVATARDDPRTPTRAHGSPNNHRFEATSSRHEHVGSHQK</sequence>
<name>A0A6A1W9Z8_9ROSI</name>
<protein>
    <submittedName>
        <fullName evidence="2">Uncharacterized protein</fullName>
    </submittedName>
</protein>
<comment type="caution">
    <text evidence="2">The sequence shown here is derived from an EMBL/GenBank/DDBJ whole genome shotgun (WGS) entry which is preliminary data.</text>
</comment>
<gene>
    <name evidence="2" type="ORF">CJ030_MR2G028787</name>
</gene>
<feature type="compositionally biased region" description="Basic and acidic residues" evidence="1">
    <location>
        <begin position="54"/>
        <end position="71"/>
    </location>
</feature>
<dbReference type="AlphaFoldDB" id="A0A6A1W9Z8"/>
<evidence type="ECO:0000256" key="1">
    <source>
        <dbReference type="SAM" id="MobiDB-lite"/>
    </source>
</evidence>
<dbReference type="Proteomes" id="UP000516437">
    <property type="component" value="Chromosome 2"/>
</dbReference>
<proteinExistence type="predicted"/>
<accession>A0A6A1W9Z8</accession>
<organism evidence="2 3">
    <name type="scientific">Morella rubra</name>
    <name type="common">Chinese bayberry</name>
    <dbReference type="NCBI Taxonomy" id="262757"/>
    <lineage>
        <taxon>Eukaryota</taxon>
        <taxon>Viridiplantae</taxon>
        <taxon>Streptophyta</taxon>
        <taxon>Embryophyta</taxon>
        <taxon>Tracheophyta</taxon>
        <taxon>Spermatophyta</taxon>
        <taxon>Magnoliopsida</taxon>
        <taxon>eudicotyledons</taxon>
        <taxon>Gunneridae</taxon>
        <taxon>Pentapetalae</taxon>
        <taxon>rosids</taxon>
        <taxon>fabids</taxon>
        <taxon>Fagales</taxon>
        <taxon>Myricaceae</taxon>
        <taxon>Morella</taxon>
    </lineage>
</organism>
<evidence type="ECO:0000313" key="3">
    <source>
        <dbReference type="Proteomes" id="UP000516437"/>
    </source>
</evidence>